<dbReference type="InterPro" id="IPR050300">
    <property type="entry name" value="GDXG_lipolytic_enzyme"/>
</dbReference>
<evidence type="ECO:0000313" key="3">
    <source>
        <dbReference type="EMBL" id="CAE7519272.1"/>
    </source>
</evidence>
<protein>
    <recommendedName>
        <fullName evidence="2">BD-FAE-like domain-containing protein</fullName>
    </recommendedName>
</protein>
<organism evidence="3 4">
    <name type="scientific">Symbiodinium pilosum</name>
    <name type="common">Dinoflagellate</name>
    <dbReference type="NCBI Taxonomy" id="2952"/>
    <lineage>
        <taxon>Eukaryota</taxon>
        <taxon>Sar</taxon>
        <taxon>Alveolata</taxon>
        <taxon>Dinophyceae</taxon>
        <taxon>Suessiales</taxon>
        <taxon>Symbiodiniaceae</taxon>
        <taxon>Symbiodinium</taxon>
    </lineage>
</organism>
<dbReference type="AlphaFoldDB" id="A0A812TBE0"/>
<accession>A0A812TBE0</accession>
<keyword evidence="4" id="KW-1185">Reference proteome</keyword>
<gene>
    <name evidence="3" type="ORF">SPIL2461_LOCUS13576</name>
</gene>
<dbReference type="Pfam" id="PF20434">
    <property type="entry name" value="BD-FAE"/>
    <property type="match status" value="1"/>
</dbReference>
<keyword evidence="1" id="KW-0378">Hydrolase</keyword>
<evidence type="ECO:0000256" key="1">
    <source>
        <dbReference type="ARBA" id="ARBA00022801"/>
    </source>
</evidence>
<dbReference type="PANTHER" id="PTHR48081">
    <property type="entry name" value="AB HYDROLASE SUPERFAMILY PROTEIN C4A8.06C"/>
    <property type="match status" value="1"/>
</dbReference>
<dbReference type="OrthoDB" id="408631at2759"/>
<evidence type="ECO:0000259" key="2">
    <source>
        <dbReference type="Pfam" id="PF20434"/>
    </source>
</evidence>
<dbReference type="EMBL" id="CAJNIZ010029879">
    <property type="protein sequence ID" value="CAE7519272.1"/>
    <property type="molecule type" value="Genomic_DNA"/>
</dbReference>
<name>A0A812TBE0_SYMPI</name>
<reference evidence="3" key="1">
    <citation type="submission" date="2021-02" db="EMBL/GenBank/DDBJ databases">
        <authorList>
            <person name="Dougan E. K."/>
            <person name="Rhodes N."/>
            <person name="Thang M."/>
            <person name="Chan C."/>
        </authorList>
    </citation>
    <scope>NUCLEOTIDE SEQUENCE</scope>
</reference>
<proteinExistence type="predicted"/>
<dbReference type="Proteomes" id="UP000649617">
    <property type="component" value="Unassembled WGS sequence"/>
</dbReference>
<dbReference type="Gene3D" id="3.40.50.1820">
    <property type="entry name" value="alpha/beta hydrolase"/>
    <property type="match status" value="1"/>
</dbReference>
<dbReference type="InterPro" id="IPR049492">
    <property type="entry name" value="BD-FAE-like_dom"/>
</dbReference>
<feature type="domain" description="BD-FAE-like" evidence="2">
    <location>
        <begin position="46"/>
        <end position="237"/>
    </location>
</feature>
<comment type="caution">
    <text evidence="3">The sequence shown here is derived from an EMBL/GenBank/DDBJ whole genome shotgun (WGS) entry which is preliminary data.</text>
</comment>
<evidence type="ECO:0000313" key="4">
    <source>
        <dbReference type="Proteomes" id="UP000649617"/>
    </source>
</evidence>
<dbReference type="InterPro" id="IPR029058">
    <property type="entry name" value="AB_hydrolase_fold"/>
</dbReference>
<dbReference type="SUPFAM" id="SSF53474">
    <property type="entry name" value="alpha/beta-Hydrolases"/>
    <property type="match status" value="1"/>
</dbReference>
<dbReference type="GO" id="GO:0016787">
    <property type="term" value="F:hydrolase activity"/>
    <property type="evidence" value="ECO:0007669"/>
    <property type="project" value="UniProtKB-KW"/>
</dbReference>
<sequence length="301" mass="32899">MLQPGRMDEPLSWDLPYVSEDSATRNTQFLRLHAAPQVEGGLVHGTVVVLHGGYWKNRFGLDDEYGNAGTKSLGPFFLARGFSVVEVEYRRRDHAGGGWPGTNQDVLTAIHYLCRLSEEVLESDDSLLLAAKKSLRPEKLVLLGHSAGGCLAIWAGHHLHATGIRPLVVAAAPVADLIRGHELRVSDEGDAVERYMKQKPVGPGLEEYQQASPAALLPVTFPLCVIYGEKDSDVPPKLVRAYAQEALRRSKAELVSILAIPTADHFDIVNAKTEVWLRHVVPNIAEMVGKHFGDAAALALR</sequence>